<organism evidence="2">
    <name type="scientific">human gut metagenome</name>
    <dbReference type="NCBI Taxonomy" id="408170"/>
    <lineage>
        <taxon>unclassified sequences</taxon>
        <taxon>metagenomes</taxon>
        <taxon>organismal metagenomes</taxon>
    </lineage>
</organism>
<dbReference type="InterPro" id="IPR038135">
    <property type="entry name" value="Methylthiotransferase_N_sf"/>
</dbReference>
<sequence>INKNLVTKGYRMGKKLGYVSLGCAKNLVDTEVMLGLLRDNGYSITEDLSEADLIVVNTCTFIEKAKAESINTILEVAQ</sequence>
<dbReference type="InterPro" id="IPR005840">
    <property type="entry name" value="Ribosomal_uS12_MeSTrfase_RimO"/>
</dbReference>
<dbReference type="AlphaFoldDB" id="W1Y037"/>
<protein>
    <submittedName>
        <fullName evidence="2">Ribosomal protein S12 methylthiotransferase RimO</fullName>
    </submittedName>
</protein>
<reference evidence="2" key="1">
    <citation type="submission" date="2013-12" db="EMBL/GenBank/DDBJ databases">
        <title>A Varibaculum cambriense genome reconstructed from a premature infant gut community with otherwise low bacterial novelty that shifts toward anaerobic metabolism during the third week of life.</title>
        <authorList>
            <person name="Brown C.T."/>
            <person name="Sharon I."/>
            <person name="Thomas B.C."/>
            <person name="Castelle C.J."/>
            <person name="Morowitz M.J."/>
            <person name="Banfield J.F."/>
        </authorList>
    </citation>
    <scope>NUCLEOTIDE SEQUENCE</scope>
</reference>
<keyword evidence="2" id="KW-0687">Ribonucleoprotein</keyword>
<evidence type="ECO:0000313" key="2">
    <source>
        <dbReference type="EMBL" id="ETJ35908.1"/>
    </source>
</evidence>
<feature type="non-terminal residue" evidence="2">
    <location>
        <position position="1"/>
    </location>
</feature>
<dbReference type="PANTHER" id="PTHR43837">
    <property type="entry name" value="RIBOSOMAL PROTEIN S12 METHYLTHIOTRANSFERASE RIMO"/>
    <property type="match status" value="1"/>
</dbReference>
<dbReference type="GO" id="GO:0051539">
    <property type="term" value="F:4 iron, 4 sulfur cluster binding"/>
    <property type="evidence" value="ECO:0007669"/>
    <property type="project" value="UniProtKB-KW"/>
</dbReference>
<dbReference type="PANTHER" id="PTHR43837:SF1">
    <property type="entry name" value="RIBOSOMAL PROTEIN US12 METHYLTHIOTRANSFERASE RIMO"/>
    <property type="match status" value="1"/>
</dbReference>
<dbReference type="GO" id="GO:0046872">
    <property type="term" value="F:metal ion binding"/>
    <property type="evidence" value="ECO:0007669"/>
    <property type="project" value="UniProtKB-KW"/>
</dbReference>
<dbReference type="Pfam" id="PF00919">
    <property type="entry name" value="UPF0004"/>
    <property type="match status" value="1"/>
</dbReference>
<proteinExistence type="predicted"/>
<dbReference type="GO" id="GO:0035599">
    <property type="term" value="F:aspartic acid methylthiotransferase activity"/>
    <property type="evidence" value="ECO:0007669"/>
    <property type="project" value="TreeGrafter"/>
</dbReference>
<dbReference type="InterPro" id="IPR013848">
    <property type="entry name" value="Methylthiotransferase_N"/>
</dbReference>
<gene>
    <name evidence="2" type="ORF">Q604_UNBC09773G0001</name>
</gene>
<dbReference type="EMBL" id="AZMM01009773">
    <property type="protein sequence ID" value="ETJ35908.1"/>
    <property type="molecule type" value="Genomic_DNA"/>
</dbReference>
<dbReference type="Gene3D" id="3.40.50.12160">
    <property type="entry name" value="Methylthiotransferase, N-terminal domain"/>
    <property type="match status" value="1"/>
</dbReference>
<evidence type="ECO:0000259" key="1">
    <source>
        <dbReference type="PROSITE" id="PS51449"/>
    </source>
</evidence>
<keyword evidence="2" id="KW-0689">Ribosomal protein</keyword>
<dbReference type="GO" id="GO:0005840">
    <property type="term" value="C:ribosome"/>
    <property type="evidence" value="ECO:0007669"/>
    <property type="project" value="UniProtKB-KW"/>
</dbReference>
<keyword evidence="2" id="KW-0808">Transferase</keyword>
<dbReference type="PROSITE" id="PS51449">
    <property type="entry name" value="MTTASE_N"/>
    <property type="match status" value="1"/>
</dbReference>
<dbReference type="GO" id="GO:0005829">
    <property type="term" value="C:cytosol"/>
    <property type="evidence" value="ECO:0007669"/>
    <property type="project" value="TreeGrafter"/>
</dbReference>
<accession>W1Y037</accession>
<name>W1Y037_9ZZZZ</name>
<feature type="domain" description="MTTase N-terminal" evidence="1">
    <location>
        <begin position="14"/>
        <end position="78"/>
    </location>
</feature>
<comment type="caution">
    <text evidence="2">The sequence shown here is derived from an EMBL/GenBank/DDBJ whole genome shotgun (WGS) entry which is preliminary data.</text>
</comment>
<feature type="non-terminal residue" evidence="2">
    <location>
        <position position="78"/>
    </location>
</feature>